<dbReference type="PRINTS" id="PR00344">
    <property type="entry name" value="BCTRLSENSOR"/>
</dbReference>
<evidence type="ECO:0000259" key="12">
    <source>
        <dbReference type="PROSITE" id="PS50885"/>
    </source>
</evidence>
<dbReference type="GO" id="GO:0005524">
    <property type="term" value="F:ATP binding"/>
    <property type="evidence" value="ECO:0007669"/>
    <property type="project" value="UniProtKB-KW"/>
</dbReference>
<dbReference type="PANTHER" id="PTHR44936:SF10">
    <property type="entry name" value="SENSOR PROTEIN RSTB"/>
    <property type="match status" value="1"/>
</dbReference>
<keyword evidence="9" id="KW-0067">ATP-binding</keyword>
<dbReference type="PANTHER" id="PTHR44936">
    <property type="entry name" value="SENSOR PROTEIN CREC"/>
    <property type="match status" value="1"/>
</dbReference>
<dbReference type="SMART" id="SM00387">
    <property type="entry name" value="HATPase_c"/>
    <property type="match status" value="1"/>
</dbReference>
<accession>A0A1L9P214</accession>
<evidence type="ECO:0000256" key="8">
    <source>
        <dbReference type="ARBA" id="ARBA00022777"/>
    </source>
</evidence>
<dbReference type="InterPro" id="IPR036890">
    <property type="entry name" value="HATPase_C_sf"/>
</dbReference>
<dbReference type="SMART" id="SM00388">
    <property type="entry name" value="HisKA"/>
    <property type="match status" value="1"/>
</dbReference>
<dbReference type="Gene3D" id="1.10.287.130">
    <property type="match status" value="1"/>
</dbReference>
<evidence type="ECO:0000259" key="11">
    <source>
        <dbReference type="PROSITE" id="PS50109"/>
    </source>
</evidence>
<comment type="catalytic activity">
    <reaction evidence="1">
        <text>ATP + protein L-histidine = ADP + protein N-phospho-L-histidine.</text>
        <dbReference type="EC" id="2.7.13.3"/>
    </reaction>
</comment>
<keyword evidence="5" id="KW-0597">Phosphoprotein</keyword>
<keyword evidence="10" id="KW-1133">Transmembrane helix</keyword>
<keyword evidence="4" id="KW-1003">Cell membrane</keyword>
<proteinExistence type="predicted"/>
<comment type="caution">
    <text evidence="13">The sequence shown here is derived from an EMBL/GenBank/DDBJ whole genome shotgun (WGS) entry which is preliminary data.</text>
</comment>
<dbReference type="OrthoDB" id="9804645at2"/>
<dbReference type="EMBL" id="MLCB01000018">
    <property type="protein sequence ID" value="OJI95532.1"/>
    <property type="molecule type" value="Genomic_DNA"/>
</dbReference>
<feature type="transmembrane region" description="Helical" evidence="10">
    <location>
        <begin position="155"/>
        <end position="174"/>
    </location>
</feature>
<keyword evidence="10" id="KW-0812">Transmembrane</keyword>
<dbReference type="Pfam" id="PF00672">
    <property type="entry name" value="HAMP"/>
    <property type="match status" value="1"/>
</dbReference>
<evidence type="ECO:0000256" key="3">
    <source>
        <dbReference type="ARBA" id="ARBA00012438"/>
    </source>
</evidence>
<keyword evidence="7" id="KW-0547">Nucleotide-binding</keyword>
<evidence type="ECO:0000256" key="5">
    <source>
        <dbReference type="ARBA" id="ARBA00022553"/>
    </source>
</evidence>
<dbReference type="STRING" id="696762.PFRI_02240"/>
<evidence type="ECO:0000256" key="6">
    <source>
        <dbReference type="ARBA" id="ARBA00022679"/>
    </source>
</evidence>
<dbReference type="InterPro" id="IPR050980">
    <property type="entry name" value="2C_sensor_his_kinase"/>
</dbReference>
<dbReference type="CDD" id="cd00082">
    <property type="entry name" value="HisKA"/>
    <property type="match status" value="1"/>
</dbReference>
<feature type="transmembrane region" description="Helical" evidence="10">
    <location>
        <begin position="12"/>
        <end position="39"/>
    </location>
</feature>
<feature type="domain" description="Histidine kinase" evidence="11">
    <location>
        <begin position="236"/>
        <end position="433"/>
    </location>
</feature>
<feature type="domain" description="HAMP" evidence="12">
    <location>
        <begin position="176"/>
        <end position="228"/>
    </location>
</feature>
<dbReference type="EC" id="2.7.13.3" evidence="3"/>
<evidence type="ECO:0000256" key="9">
    <source>
        <dbReference type="ARBA" id="ARBA00022840"/>
    </source>
</evidence>
<sequence length="437" mass="47298">MSLQRVMIRTLLGQNIAVLLATTLFALVLSLSLVAFFVFRPEAQRAALVTAGFTEVLAVLADGADGPTRVKTLQLFDSHPDFNVKVSRNAPSGTAQPQTVPGRFFLRELKAQNNRDDPKDWRIGDDGWLWVQLTESEPPIWVSFRTAPARDPVKAFAGVFTVALLSSLIGGVFLQRRFARPLKALEDGIDVAESGTSLPEFDEDGPREIAAIARALNQMSETMQFAERDRAVMLAGVSHDLRTPLTKLRLSLAMLHGADQDLLISAERQVSRIEIMLAQFLEYARGYSEEHMQRVDLKSLLQEAVAISSVDSAIKIDCPADVRVVLKQSAVIRAVSNLVTNADSHGATPIEMTARHGKGDLTIGVSDAGSGIAPEAVNILTKPFARGNAARTNEGTGLGLAIANQVAIAHGGSLCFERSDGRFCAILTFPKHGDLHS</sequence>
<dbReference type="Gene3D" id="3.30.565.10">
    <property type="entry name" value="Histidine kinase-like ATPase, C-terminal domain"/>
    <property type="match status" value="1"/>
</dbReference>
<name>A0A1L9P214_9RHOB</name>
<dbReference type="SUPFAM" id="SSF55874">
    <property type="entry name" value="ATPase domain of HSP90 chaperone/DNA topoisomerase II/histidine kinase"/>
    <property type="match status" value="1"/>
</dbReference>
<dbReference type="Pfam" id="PF00512">
    <property type="entry name" value="HisKA"/>
    <property type="match status" value="1"/>
</dbReference>
<dbReference type="GO" id="GO:0005886">
    <property type="term" value="C:plasma membrane"/>
    <property type="evidence" value="ECO:0007669"/>
    <property type="project" value="UniProtKB-SubCell"/>
</dbReference>
<gene>
    <name evidence="13" type="primary">envZ_1</name>
    <name evidence="13" type="ORF">PFRI_02240</name>
</gene>
<dbReference type="SUPFAM" id="SSF47384">
    <property type="entry name" value="Homodimeric domain of signal transducing histidine kinase"/>
    <property type="match status" value="1"/>
</dbReference>
<keyword evidence="10" id="KW-0472">Membrane</keyword>
<dbReference type="SMART" id="SM00304">
    <property type="entry name" value="HAMP"/>
    <property type="match status" value="1"/>
</dbReference>
<dbReference type="PROSITE" id="PS50885">
    <property type="entry name" value="HAMP"/>
    <property type="match status" value="1"/>
</dbReference>
<dbReference type="InterPro" id="IPR003661">
    <property type="entry name" value="HisK_dim/P_dom"/>
</dbReference>
<dbReference type="Pfam" id="PF02518">
    <property type="entry name" value="HATPase_c"/>
    <property type="match status" value="1"/>
</dbReference>
<dbReference type="InterPro" id="IPR005467">
    <property type="entry name" value="His_kinase_dom"/>
</dbReference>
<protein>
    <recommendedName>
        <fullName evidence="3">histidine kinase</fullName>
        <ecNumber evidence="3">2.7.13.3</ecNumber>
    </recommendedName>
</protein>
<evidence type="ECO:0000313" key="14">
    <source>
        <dbReference type="Proteomes" id="UP000184514"/>
    </source>
</evidence>
<dbReference type="AlphaFoldDB" id="A0A1L9P214"/>
<evidence type="ECO:0000256" key="10">
    <source>
        <dbReference type="SAM" id="Phobius"/>
    </source>
</evidence>
<evidence type="ECO:0000313" key="13">
    <source>
        <dbReference type="EMBL" id="OJI95532.1"/>
    </source>
</evidence>
<dbReference type="InterPro" id="IPR036097">
    <property type="entry name" value="HisK_dim/P_sf"/>
</dbReference>
<keyword evidence="8" id="KW-0418">Kinase</keyword>
<evidence type="ECO:0000256" key="2">
    <source>
        <dbReference type="ARBA" id="ARBA00004651"/>
    </source>
</evidence>
<comment type="subcellular location">
    <subcellularLocation>
        <location evidence="2">Cell membrane</location>
        <topology evidence="2">Multi-pass membrane protein</topology>
    </subcellularLocation>
</comment>
<dbReference type="Proteomes" id="UP000184514">
    <property type="component" value="Unassembled WGS sequence"/>
</dbReference>
<evidence type="ECO:0000256" key="7">
    <source>
        <dbReference type="ARBA" id="ARBA00022741"/>
    </source>
</evidence>
<evidence type="ECO:0000256" key="1">
    <source>
        <dbReference type="ARBA" id="ARBA00000085"/>
    </source>
</evidence>
<dbReference type="GO" id="GO:0000155">
    <property type="term" value="F:phosphorelay sensor kinase activity"/>
    <property type="evidence" value="ECO:0007669"/>
    <property type="project" value="InterPro"/>
</dbReference>
<dbReference type="InterPro" id="IPR003594">
    <property type="entry name" value="HATPase_dom"/>
</dbReference>
<keyword evidence="6 13" id="KW-0808">Transferase</keyword>
<evidence type="ECO:0000256" key="4">
    <source>
        <dbReference type="ARBA" id="ARBA00022475"/>
    </source>
</evidence>
<dbReference type="InterPro" id="IPR003660">
    <property type="entry name" value="HAMP_dom"/>
</dbReference>
<dbReference type="InterPro" id="IPR004358">
    <property type="entry name" value="Sig_transdc_His_kin-like_C"/>
</dbReference>
<dbReference type="PROSITE" id="PS50109">
    <property type="entry name" value="HIS_KIN"/>
    <property type="match status" value="1"/>
</dbReference>
<keyword evidence="14" id="KW-1185">Reference proteome</keyword>
<reference evidence="13 14" key="1">
    <citation type="submission" date="2016-10" db="EMBL/GenBank/DDBJ databases">
        <title>Genome sequence of Planktotalea frisia SH6-1.</title>
        <authorList>
            <person name="Poehlein A."/>
            <person name="Bakenhus I."/>
            <person name="Voget S."/>
            <person name="Brinkhoff T."/>
            <person name="Simon M."/>
        </authorList>
    </citation>
    <scope>NUCLEOTIDE SEQUENCE [LARGE SCALE GENOMIC DNA]</scope>
    <source>
        <strain evidence="13 14">SH6-1</strain>
    </source>
</reference>
<organism evidence="13 14">
    <name type="scientific">Planktotalea frisia</name>
    <dbReference type="NCBI Taxonomy" id="696762"/>
    <lineage>
        <taxon>Bacteria</taxon>
        <taxon>Pseudomonadati</taxon>
        <taxon>Pseudomonadota</taxon>
        <taxon>Alphaproteobacteria</taxon>
        <taxon>Rhodobacterales</taxon>
        <taxon>Paracoccaceae</taxon>
        <taxon>Planktotalea</taxon>
    </lineage>
</organism>